<dbReference type="RefSeq" id="WP_210509677.1">
    <property type="nucleotide sequence ID" value="NZ_JAFIDN010000001.1"/>
</dbReference>
<evidence type="ECO:0000256" key="9">
    <source>
        <dbReference type="ARBA" id="ARBA00023136"/>
    </source>
</evidence>
<evidence type="ECO:0000256" key="3">
    <source>
        <dbReference type="ARBA" id="ARBA00012374"/>
    </source>
</evidence>
<evidence type="ECO:0000313" key="15">
    <source>
        <dbReference type="EMBL" id="MBP3191313.1"/>
    </source>
</evidence>
<dbReference type="GO" id="GO:0009252">
    <property type="term" value="P:peptidoglycan biosynthetic process"/>
    <property type="evidence" value="ECO:0007669"/>
    <property type="project" value="UniProtKB-KW"/>
</dbReference>
<proteinExistence type="inferred from homology"/>
<dbReference type="GO" id="GO:0050380">
    <property type="term" value="F:undecaprenyl-diphosphatase activity"/>
    <property type="evidence" value="ECO:0007669"/>
    <property type="project" value="UniProtKB-UniRule"/>
</dbReference>
<feature type="transmembrane region" description="Helical" evidence="14">
    <location>
        <begin position="232"/>
        <end position="260"/>
    </location>
</feature>
<reference evidence="15" key="1">
    <citation type="submission" date="2021-02" db="EMBL/GenBank/DDBJ databases">
        <title>Natronogracilivirga saccharolytica gen. nov. sp. nov. a new anaerobic, haloalkiliphilic carbohydrate-fermenting bacterium from soda lake and proposing of Cyclonatronumiaceae fam. nov. in the phylum Balneolaeota.</title>
        <authorList>
            <person name="Zhilina T.N."/>
            <person name="Sorokin D.Y."/>
            <person name="Zavarzina D.G."/>
            <person name="Toshchakov S.V."/>
            <person name="Kublanov I.V."/>
        </authorList>
    </citation>
    <scope>NUCLEOTIDE SEQUENCE</scope>
    <source>
        <strain evidence="15">Z-1702</strain>
    </source>
</reference>
<dbReference type="Pfam" id="PF02673">
    <property type="entry name" value="BacA"/>
    <property type="match status" value="1"/>
</dbReference>
<accession>A0A8J7RJH5</accession>
<organism evidence="15 16">
    <name type="scientific">Natronogracilivirga saccharolytica</name>
    <dbReference type="NCBI Taxonomy" id="2812953"/>
    <lineage>
        <taxon>Bacteria</taxon>
        <taxon>Pseudomonadati</taxon>
        <taxon>Balneolota</taxon>
        <taxon>Balneolia</taxon>
        <taxon>Balneolales</taxon>
        <taxon>Cyclonatronaceae</taxon>
        <taxon>Natronogracilivirga</taxon>
    </lineage>
</organism>
<dbReference type="PANTHER" id="PTHR30622:SF4">
    <property type="entry name" value="UNDECAPRENYL-DIPHOSPHATASE"/>
    <property type="match status" value="1"/>
</dbReference>
<feature type="transmembrane region" description="Helical" evidence="14">
    <location>
        <begin position="159"/>
        <end position="180"/>
    </location>
</feature>
<evidence type="ECO:0000256" key="6">
    <source>
        <dbReference type="ARBA" id="ARBA00022692"/>
    </source>
</evidence>
<keyword evidence="6 14" id="KW-0812">Transmembrane</keyword>
<evidence type="ECO:0000256" key="14">
    <source>
        <dbReference type="HAMAP-Rule" id="MF_01006"/>
    </source>
</evidence>
<dbReference type="EMBL" id="JAFIDN010000001">
    <property type="protein sequence ID" value="MBP3191313.1"/>
    <property type="molecule type" value="Genomic_DNA"/>
</dbReference>
<evidence type="ECO:0000256" key="1">
    <source>
        <dbReference type="ARBA" id="ARBA00004651"/>
    </source>
</evidence>
<evidence type="ECO:0000256" key="12">
    <source>
        <dbReference type="ARBA" id="ARBA00032932"/>
    </source>
</evidence>
<keyword evidence="10 14" id="KW-0046">Antibiotic resistance</keyword>
<comment type="catalytic activity">
    <reaction evidence="13 14">
        <text>di-trans,octa-cis-undecaprenyl diphosphate + H2O = di-trans,octa-cis-undecaprenyl phosphate + phosphate + H(+)</text>
        <dbReference type="Rhea" id="RHEA:28094"/>
        <dbReference type="ChEBI" id="CHEBI:15377"/>
        <dbReference type="ChEBI" id="CHEBI:15378"/>
        <dbReference type="ChEBI" id="CHEBI:43474"/>
        <dbReference type="ChEBI" id="CHEBI:58405"/>
        <dbReference type="ChEBI" id="CHEBI:60392"/>
        <dbReference type="EC" id="3.6.1.27"/>
    </reaction>
</comment>
<keyword evidence="14" id="KW-0961">Cell wall biogenesis/degradation</keyword>
<comment type="function">
    <text evidence="14">Catalyzes the dephosphorylation of undecaprenyl diphosphate (UPP). Confers resistance to bacitracin.</text>
</comment>
<keyword evidence="14" id="KW-0573">Peptidoglycan synthesis</keyword>
<feature type="transmembrane region" description="Helical" evidence="14">
    <location>
        <begin position="200"/>
        <end position="220"/>
    </location>
</feature>
<comment type="miscellaneous">
    <text evidence="14">Bacitracin is thought to be involved in the inhibition of peptidoglycan synthesis by sequestering undecaprenyl diphosphate, thereby reducing the pool of lipid carrier available.</text>
</comment>
<evidence type="ECO:0000256" key="11">
    <source>
        <dbReference type="ARBA" id="ARBA00032707"/>
    </source>
</evidence>
<dbReference type="HAMAP" id="MF_01006">
    <property type="entry name" value="Undec_diphosphatase"/>
    <property type="match status" value="1"/>
</dbReference>
<feature type="transmembrane region" description="Helical" evidence="14">
    <location>
        <begin position="49"/>
        <end position="68"/>
    </location>
</feature>
<dbReference type="GO" id="GO:0046677">
    <property type="term" value="P:response to antibiotic"/>
    <property type="evidence" value="ECO:0007669"/>
    <property type="project" value="UniProtKB-UniRule"/>
</dbReference>
<evidence type="ECO:0000256" key="8">
    <source>
        <dbReference type="ARBA" id="ARBA00022989"/>
    </source>
</evidence>
<dbReference type="Proteomes" id="UP000673975">
    <property type="component" value="Unassembled WGS sequence"/>
</dbReference>
<dbReference type="GO" id="GO:0071555">
    <property type="term" value="P:cell wall organization"/>
    <property type="evidence" value="ECO:0007669"/>
    <property type="project" value="UniProtKB-KW"/>
</dbReference>
<evidence type="ECO:0000256" key="4">
    <source>
        <dbReference type="ARBA" id="ARBA00021581"/>
    </source>
</evidence>
<name>A0A8J7RJH5_9BACT</name>
<keyword evidence="16" id="KW-1185">Reference proteome</keyword>
<evidence type="ECO:0000256" key="7">
    <source>
        <dbReference type="ARBA" id="ARBA00022801"/>
    </source>
</evidence>
<keyword evidence="9 14" id="KW-0472">Membrane</keyword>
<dbReference type="PANTHER" id="PTHR30622">
    <property type="entry name" value="UNDECAPRENYL-DIPHOSPHATASE"/>
    <property type="match status" value="1"/>
</dbReference>
<sequence length="285" mass="31199">MVLWVAIVLGIVQGIFMFFPVSSTSHLALAQHFFIWTGQDMPSPDSAEMILFDLIVHVGTLVSIAVVFRNSLAKFLRDAINGFLATLRMKPSSKDLLFVKLSLLGLFSVAVTGIIGYPMKSQFENVFAHPLLMSLTLVITGLLLWWTDILPERKIGLREIGFGVALVIGVGQGLALIPGFSRSGLTIAFALFAGLKRRWAAEYSFFIAFPTILGATLLQAMEVVGYGSKITIGFPALATGFIVSALVGIAALYLVVHMLYKAKFRFFSYYVWCLALGIIVSHLIL</sequence>
<protein>
    <recommendedName>
        <fullName evidence="4 14">Undecaprenyl-diphosphatase</fullName>
        <ecNumber evidence="3 14">3.6.1.27</ecNumber>
    </recommendedName>
    <alternativeName>
        <fullName evidence="12 14">Bacitracin resistance protein</fullName>
    </alternativeName>
    <alternativeName>
        <fullName evidence="11 14">Undecaprenyl pyrophosphate phosphatase</fullName>
    </alternativeName>
</protein>
<feature type="transmembrane region" description="Helical" evidence="14">
    <location>
        <begin position="266"/>
        <end position="284"/>
    </location>
</feature>
<keyword evidence="5 14" id="KW-1003">Cell membrane</keyword>
<gene>
    <name evidence="14" type="primary">uppP</name>
    <name evidence="15" type="ORF">NATSA_01415</name>
</gene>
<dbReference type="AlphaFoldDB" id="A0A8J7RJH5"/>
<feature type="transmembrane region" description="Helical" evidence="14">
    <location>
        <begin position="127"/>
        <end position="147"/>
    </location>
</feature>
<keyword evidence="8 14" id="KW-1133">Transmembrane helix</keyword>
<feature type="transmembrane region" description="Helical" evidence="14">
    <location>
        <begin position="97"/>
        <end position="115"/>
    </location>
</feature>
<evidence type="ECO:0000256" key="5">
    <source>
        <dbReference type="ARBA" id="ARBA00022475"/>
    </source>
</evidence>
<dbReference type="GO" id="GO:0008360">
    <property type="term" value="P:regulation of cell shape"/>
    <property type="evidence" value="ECO:0007669"/>
    <property type="project" value="UniProtKB-KW"/>
</dbReference>
<comment type="caution">
    <text evidence="15">The sequence shown here is derived from an EMBL/GenBank/DDBJ whole genome shotgun (WGS) entry which is preliminary data.</text>
</comment>
<evidence type="ECO:0000256" key="13">
    <source>
        <dbReference type="ARBA" id="ARBA00047594"/>
    </source>
</evidence>
<dbReference type="InterPro" id="IPR003824">
    <property type="entry name" value="UppP"/>
</dbReference>
<comment type="subcellular location">
    <subcellularLocation>
        <location evidence="1 14">Cell membrane</location>
        <topology evidence="1 14">Multi-pass membrane protein</topology>
    </subcellularLocation>
</comment>
<keyword evidence="14" id="KW-0133">Cell shape</keyword>
<evidence type="ECO:0000256" key="10">
    <source>
        <dbReference type="ARBA" id="ARBA00023251"/>
    </source>
</evidence>
<keyword evidence="7 14" id="KW-0378">Hydrolase</keyword>
<dbReference type="GO" id="GO:0005886">
    <property type="term" value="C:plasma membrane"/>
    <property type="evidence" value="ECO:0007669"/>
    <property type="project" value="UniProtKB-SubCell"/>
</dbReference>
<dbReference type="EC" id="3.6.1.27" evidence="3 14"/>
<evidence type="ECO:0000256" key="2">
    <source>
        <dbReference type="ARBA" id="ARBA00010621"/>
    </source>
</evidence>
<evidence type="ECO:0000313" key="16">
    <source>
        <dbReference type="Proteomes" id="UP000673975"/>
    </source>
</evidence>
<comment type="similarity">
    <text evidence="2 14">Belongs to the UppP family.</text>
</comment>